<dbReference type="PANTHER" id="PTHR22437:SF0">
    <property type="entry name" value="FI21431P1"/>
    <property type="match status" value="1"/>
</dbReference>
<feature type="compositionally biased region" description="Gly residues" evidence="1">
    <location>
        <begin position="853"/>
        <end position="864"/>
    </location>
</feature>
<evidence type="ECO:0000313" key="3">
    <source>
        <dbReference type="EMBL" id="KAK3870443.1"/>
    </source>
</evidence>
<protein>
    <recommendedName>
        <fullName evidence="2">Winged helix Storkhead-box1 domain-containing protein</fullName>
    </recommendedName>
</protein>
<sequence length="1139" mass="124044">MGENILLQQRCLALQLIKDTRPNNLHLCPTSPSSSSSSSSSNSNNSGETPTPTNALPPLPAQHTHHQTHTSVSDQQDGYLLFMGKIVNGTFLQAWRAANVACVWDQELVQAAGTVEYLGHLVGGVVLVGGPAPALSILTHSWSRSLLVAPPGYALSMLGEVRGMGMVKVPQGQFTPLADALCWVVHHLTREGGRADPGAVQAALTTAFPTLTTPDPTHIHTTLSCLIRQCKVYFSGTSYGIVNPDTYQPRPTDPLCHGGVHPIACHPLLAIPRAAVSPRGVGVPAPAGSAHAVAQTDLAELITGVAQPSDTIITPTYPGRSKEDEVWWNAKGGEGRSHHHHNARAASLRLSPARAALLASALNTPDATHTTKHTYSPNNSPDLTIKAADRGSVLSKLLLLRVPPRRRLATCSAQFPPPQWSDPASSTKHLHSVATQTASLTHVSSTSWSCQQWTPRSATLPRRLRPPRSTTPPPQSATPPPHSRRALEQLFSSPRNSSRPQSSLHNNNNNNRHLSPSRHKNDAHRNNAHKVDSHRTDSHPHDAQKSNTHRNNAHRPDYHSHDTQKSNAHRNNAHKVDAHKTDSHSHDAQKSNAHRNNSHKVDAHKTDSHSHVVCKSESRDGVTPARSGSPIYHNVNYHRNHPEPTMTKENVPKERQRETKEGEKKEERVKVERQQIQHQQQPVNKNSKKQQQQQQQQEKINDNKNLEYQQQATHRKQNKSRSHSNEKQGLNNRTPGTGEKEAATTPSKIRDDNNTNVEIDKTPPTTDRDGGRREGQGKQYDRSALRLPLGSGYGVESRGGKGSEVVVEGSEGRGSKFHEVCGEAGSEGVKANFGGKESSEGVVVGSGGKGCDSGVVGSGGGKGGRTAEPDVEGEEGQHMNNCRKVARSPQHRPHCLTTNLLHITKGSVSDLTSRNLGYQDVDKCHKKSCSQTLDQALLKQSQDDDDDDDGGDSNCSPDSNVDVILVKDTKEGKKNRQSEVWKVVDEGKKRKGDKCKVGDDDGKKRESEVWKGTDEGKKKIQSEVWQEGKNKIGSVEAGKKKQSDAWKAGNEGKKKKQNEVPKEEKNKTPCGEKEAKSPDKISLSTYPSLSDLNLTFTSLAAQKILAGGSVNSLDTLAEVNMAAKKRNRTPVTNTDFGFL</sequence>
<feature type="compositionally biased region" description="Polar residues" evidence="1">
    <location>
        <begin position="444"/>
        <end position="453"/>
    </location>
</feature>
<gene>
    <name evidence="3" type="ORF">Pcinc_024331</name>
</gene>
<organism evidence="3 4">
    <name type="scientific">Petrolisthes cinctipes</name>
    <name type="common">Flat porcelain crab</name>
    <dbReference type="NCBI Taxonomy" id="88211"/>
    <lineage>
        <taxon>Eukaryota</taxon>
        <taxon>Metazoa</taxon>
        <taxon>Ecdysozoa</taxon>
        <taxon>Arthropoda</taxon>
        <taxon>Crustacea</taxon>
        <taxon>Multicrustacea</taxon>
        <taxon>Malacostraca</taxon>
        <taxon>Eumalacostraca</taxon>
        <taxon>Eucarida</taxon>
        <taxon>Decapoda</taxon>
        <taxon>Pleocyemata</taxon>
        <taxon>Anomura</taxon>
        <taxon>Galatheoidea</taxon>
        <taxon>Porcellanidae</taxon>
        <taxon>Petrolisthes</taxon>
    </lineage>
</organism>
<dbReference type="Pfam" id="PF10264">
    <property type="entry name" value="WHD_Storkhead"/>
    <property type="match status" value="1"/>
</dbReference>
<feature type="region of interest" description="Disordered" evidence="1">
    <location>
        <begin position="939"/>
        <end position="1083"/>
    </location>
</feature>
<feature type="compositionally biased region" description="Basic and acidic residues" evidence="1">
    <location>
        <begin position="599"/>
        <end position="620"/>
    </location>
</feature>
<proteinExistence type="predicted"/>
<accession>A0AAE1KEJ4</accession>
<reference evidence="3" key="1">
    <citation type="submission" date="2023-10" db="EMBL/GenBank/DDBJ databases">
        <title>Genome assemblies of two species of porcelain crab, Petrolisthes cinctipes and Petrolisthes manimaculis (Anomura: Porcellanidae).</title>
        <authorList>
            <person name="Angst P."/>
        </authorList>
    </citation>
    <scope>NUCLEOTIDE SEQUENCE</scope>
    <source>
        <strain evidence="3">PB745_01</strain>
        <tissue evidence="3">Gill</tissue>
    </source>
</reference>
<comment type="caution">
    <text evidence="3">The sequence shown here is derived from an EMBL/GenBank/DDBJ whole genome shotgun (WGS) entry which is preliminary data.</text>
</comment>
<feature type="compositionally biased region" description="Basic and acidic residues" evidence="1">
    <location>
        <begin position="650"/>
        <end position="675"/>
    </location>
</feature>
<keyword evidence="4" id="KW-1185">Reference proteome</keyword>
<feature type="compositionally biased region" description="Low complexity" evidence="1">
    <location>
        <begin position="492"/>
        <end position="511"/>
    </location>
</feature>
<dbReference type="InterPro" id="IPR040126">
    <property type="entry name" value="STOX1/2"/>
</dbReference>
<dbReference type="GO" id="GO:0005737">
    <property type="term" value="C:cytoplasm"/>
    <property type="evidence" value="ECO:0007669"/>
    <property type="project" value="TreeGrafter"/>
</dbReference>
<feature type="compositionally biased region" description="Basic and acidic residues" evidence="1">
    <location>
        <begin position="554"/>
        <end position="564"/>
    </location>
</feature>
<dbReference type="GO" id="GO:0005634">
    <property type="term" value="C:nucleus"/>
    <property type="evidence" value="ECO:0007669"/>
    <property type="project" value="TreeGrafter"/>
</dbReference>
<feature type="compositionally biased region" description="Basic and acidic residues" evidence="1">
    <location>
        <begin position="519"/>
        <end position="544"/>
    </location>
</feature>
<evidence type="ECO:0000259" key="2">
    <source>
        <dbReference type="Pfam" id="PF10264"/>
    </source>
</evidence>
<feature type="compositionally biased region" description="Basic and acidic residues" evidence="1">
    <location>
        <begin position="965"/>
        <end position="1030"/>
    </location>
</feature>
<feature type="compositionally biased region" description="Basic residues" evidence="1">
    <location>
        <begin position="713"/>
        <end position="722"/>
    </location>
</feature>
<dbReference type="PANTHER" id="PTHR22437">
    <property type="entry name" value="WINGED HELIX DOMAIN-CONTAINING PROTEIN"/>
    <property type="match status" value="1"/>
</dbReference>
<feature type="domain" description="Winged helix Storkhead-box1" evidence="2">
    <location>
        <begin position="166"/>
        <end position="244"/>
    </location>
</feature>
<feature type="compositionally biased region" description="Pro residues" evidence="1">
    <location>
        <begin position="469"/>
        <end position="481"/>
    </location>
</feature>
<dbReference type="GO" id="GO:0000977">
    <property type="term" value="F:RNA polymerase II transcription regulatory region sequence-specific DNA binding"/>
    <property type="evidence" value="ECO:0007669"/>
    <property type="project" value="TreeGrafter"/>
</dbReference>
<dbReference type="GO" id="GO:0006357">
    <property type="term" value="P:regulation of transcription by RNA polymerase II"/>
    <property type="evidence" value="ECO:0007669"/>
    <property type="project" value="InterPro"/>
</dbReference>
<dbReference type="AlphaFoldDB" id="A0AAE1KEJ4"/>
<feature type="compositionally biased region" description="Basic and acidic residues" evidence="1">
    <location>
        <begin position="738"/>
        <end position="784"/>
    </location>
</feature>
<feature type="region of interest" description="Disordered" evidence="1">
    <location>
        <begin position="23"/>
        <end position="70"/>
    </location>
</feature>
<evidence type="ECO:0000256" key="1">
    <source>
        <dbReference type="SAM" id="MobiDB-lite"/>
    </source>
</evidence>
<dbReference type="Proteomes" id="UP001286313">
    <property type="component" value="Unassembled WGS sequence"/>
</dbReference>
<feature type="compositionally biased region" description="Low complexity" evidence="1">
    <location>
        <begin position="679"/>
        <end position="698"/>
    </location>
</feature>
<name>A0AAE1KEJ4_PETCI</name>
<dbReference type="InterPro" id="IPR019391">
    <property type="entry name" value="Storkhead-box_WHD"/>
</dbReference>
<feature type="compositionally biased region" description="Basic and acidic residues" evidence="1">
    <location>
        <begin position="574"/>
        <end position="589"/>
    </location>
</feature>
<feature type="compositionally biased region" description="Low complexity" evidence="1">
    <location>
        <begin position="29"/>
        <end position="54"/>
    </location>
</feature>
<feature type="region of interest" description="Disordered" evidence="1">
    <location>
        <begin position="853"/>
        <end position="877"/>
    </location>
</feature>
<feature type="region of interest" description="Disordered" evidence="1">
    <location>
        <begin position="444"/>
        <end position="813"/>
    </location>
</feature>
<dbReference type="EMBL" id="JAWQEG010002669">
    <property type="protein sequence ID" value="KAK3870443.1"/>
    <property type="molecule type" value="Genomic_DNA"/>
</dbReference>
<feature type="compositionally biased region" description="Basic and acidic residues" evidence="1">
    <location>
        <begin position="1057"/>
        <end position="1079"/>
    </location>
</feature>
<evidence type="ECO:0000313" key="4">
    <source>
        <dbReference type="Proteomes" id="UP001286313"/>
    </source>
</evidence>